<accession>A0ACB9ZNF1</accession>
<dbReference type="Proteomes" id="UP001060085">
    <property type="component" value="Linkage Group LG08"/>
</dbReference>
<dbReference type="EMBL" id="CM044708">
    <property type="protein sequence ID" value="KAI5649128.1"/>
    <property type="molecule type" value="Genomic_DNA"/>
</dbReference>
<protein>
    <submittedName>
        <fullName evidence="1">Uncharacterized protein</fullName>
    </submittedName>
</protein>
<reference evidence="2" key="1">
    <citation type="journal article" date="2023" name="Nat. Plants">
        <title>Single-cell RNA sequencing provides a high-resolution roadmap for understanding the multicellular compartmentation of specialized metabolism.</title>
        <authorList>
            <person name="Sun S."/>
            <person name="Shen X."/>
            <person name="Li Y."/>
            <person name="Li Y."/>
            <person name="Wang S."/>
            <person name="Li R."/>
            <person name="Zhang H."/>
            <person name="Shen G."/>
            <person name="Guo B."/>
            <person name="Wei J."/>
            <person name="Xu J."/>
            <person name="St-Pierre B."/>
            <person name="Chen S."/>
            <person name="Sun C."/>
        </authorList>
    </citation>
    <scope>NUCLEOTIDE SEQUENCE [LARGE SCALE GENOMIC DNA]</scope>
</reference>
<evidence type="ECO:0000313" key="2">
    <source>
        <dbReference type="Proteomes" id="UP001060085"/>
    </source>
</evidence>
<keyword evidence="2" id="KW-1185">Reference proteome</keyword>
<comment type="caution">
    <text evidence="1">The sequence shown here is derived from an EMBL/GenBank/DDBJ whole genome shotgun (WGS) entry which is preliminary data.</text>
</comment>
<proteinExistence type="predicted"/>
<name>A0ACB9ZNF1_CATRO</name>
<organism evidence="1 2">
    <name type="scientific">Catharanthus roseus</name>
    <name type="common">Madagascar periwinkle</name>
    <name type="synonym">Vinca rosea</name>
    <dbReference type="NCBI Taxonomy" id="4058"/>
    <lineage>
        <taxon>Eukaryota</taxon>
        <taxon>Viridiplantae</taxon>
        <taxon>Streptophyta</taxon>
        <taxon>Embryophyta</taxon>
        <taxon>Tracheophyta</taxon>
        <taxon>Spermatophyta</taxon>
        <taxon>Magnoliopsida</taxon>
        <taxon>eudicotyledons</taxon>
        <taxon>Gunneridae</taxon>
        <taxon>Pentapetalae</taxon>
        <taxon>asterids</taxon>
        <taxon>lamiids</taxon>
        <taxon>Gentianales</taxon>
        <taxon>Apocynaceae</taxon>
        <taxon>Rauvolfioideae</taxon>
        <taxon>Vinceae</taxon>
        <taxon>Catharanthinae</taxon>
        <taxon>Catharanthus</taxon>
    </lineage>
</organism>
<sequence length="86" mass="9770">MVKLEERGSEEEEDEGDSEGEWGKQFKLIDVEWVVNSLASDALYLLTFTVEDSEKGVKTFEAKVLDGLNDIREVELCRINQNAIFA</sequence>
<gene>
    <name evidence="1" type="ORF">M9H77_35133</name>
</gene>
<evidence type="ECO:0000313" key="1">
    <source>
        <dbReference type="EMBL" id="KAI5649128.1"/>
    </source>
</evidence>